<dbReference type="Gene3D" id="1.20.1740.10">
    <property type="entry name" value="Amino acid/polyamine transporter I"/>
    <property type="match status" value="1"/>
</dbReference>
<evidence type="ECO:0000256" key="3">
    <source>
        <dbReference type="ARBA" id="ARBA00022989"/>
    </source>
</evidence>
<sequence length="408" mass="45084">MFPPPDFNVGALSYADLGTSIKKSGGHYTYLLETLGPVPAFLRLWAEFVMIRPANIAVVCLAFGRYLIEPLYVPCNAPTITVKLVSAIGIAFLVALNCWSVSWSANLQTAFTVLKLLAIALIIIPGMVALAGGKTENFHDAFDTSSLALDKIPLAFYSGMFAFGGWFYITFVTEEVINPERNIPITVIVSLIVVTICYLLTNVSYYTILTTSEVLTSEAVAMSFAEHTLHQISPVISLLVAMSCFGALNGGIFASSRMLFAASREGHWPNLFSMIHIRRHTPLPALLLMMPLVFLMIGIGDLYGLLNFYSFSRWLFMGLVTTGLIIHRPADYSHSVQRYVSFHCGPVALYSDPVNTGIGCLITLSGLPVYYLTIYKQQLPPRLRETINLLTLKLQVLMEVIPQEVKTY</sequence>
<dbReference type="InterPro" id="IPR002293">
    <property type="entry name" value="AA/rel_permease1"/>
</dbReference>
<evidence type="ECO:0000313" key="6">
    <source>
        <dbReference type="EMBL" id="CAJ0943175.1"/>
    </source>
</evidence>
<comment type="subcellular location">
    <subcellularLocation>
        <location evidence="1">Membrane</location>
        <topology evidence="1">Multi-pass membrane protein</topology>
    </subcellularLocation>
</comment>
<dbReference type="Pfam" id="PF13520">
    <property type="entry name" value="AA_permease_2"/>
    <property type="match status" value="1"/>
</dbReference>
<dbReference type="PANTHER" id="PTHR11785:SF246">
    <property type="entry name" value="CYSTINE_GLUTAMATE TRANSPORTER"/>
    <property type="match status" value="1"/>
</dbReference>
<proteinExistence type="predicted"/>
<feature type="transmembrane region" description="Helical" evidence="5">
    <location>
        <begin position="113"/>
        <end position="132"/>
    </location>
</feature>
<keyword evidence="3 5" id="KW-1133">Transmembrane helix</keyword>
<dbReference type="Proteomes" id="UP001176940">
    <property type="component" value="Unassembled WGS sequence"/>
</dbReference>
<feature type="transmembrane region" description="Helical" evidence="5">
    <location>
        <begin position="283"/>
        <end position="306"/>
    </location>
</feature>
<protein>
    <recommendedName>
        <fullName evidence="8">Amino acid transporter</fullName>
    </recommendedName>
</protein>
<evidence type="ECO:0000256" key="2">
    <source>
        <dbReference type="ARBA" id="ARBA00022692"/>
    </source>
</evidence>
<evidence type="ECO:0000313" key="7">
    <source>
        <dbReference type="Proteomes" id="UP001176940"/>
    </source>
</evidence>
<gene>
    <name evidence="6" type="ORF">RIMI_LOCUS9855643</name>
</gene>
<accession>A0ABN9LLR4</accession>
<feature type="transmembrane region" description="Helical" evidence="5">
    <location>
        <begin position="232"/>
        <end position="254"/>
    </location>
</feature>
<dbReference type="InterPro" id="IPR050598">
    <property type="entry name" value="AminoAcid_Transporter"/>
</dbReference>
<feature type="transmembrane region" description="Helical" evidence="5">
    <location>
        <begin position="356"/>
        <end position="374"/>
    </location>
</feature>
<feature type="transmembrane region" description="Helical" evidence="5">
    <location>
        <begin position="183"/>
        <end position="208"/>
    </location>
</feature>
<name>A0ABN9LLR4_9NEOB</name>
<dbReference type="PIRSF" id="PIRSF006060">
    <property type="entry name" value="AA_transporter"/>
    <property type="match status" value="1"/>
</dbReference>
<organism evidence="6 7">
    <name type="scientific">Ranitomeya imitator</name>
    <name type="common">mimic poison frog</name>
    <dbReference type="NCBI Taxonomy" id="111125"/>
    <lineage>
        <taxon>Eukaryota</taxon>
        <taxon>Metazoa</taxon>
        <taxon>Chordata</taxon>
        <taxon>Craniata</taxon>
        <taxon>Vertebrata</taxon>
        <taxon>Euteleostomi</taxon>
        <taxon>Amphibia</taxon>
        <taxon>Batrachia</taxon>
        <taxon>Anura</taxon>
        <taxon>Neobatrachia</taxon>
        <taxon>Hyloidea</taxon>
        <taxon>Dendrobatidae</taxon>
        <taxon>Dendrobatinae</taxon>
        <taxon>Ranitomeya</taxon>
    </lineage>
</organism>
<keyword evidence="7" id="KW-1185">Reference proteome</keyword>
<feature type="transmembrane region" description="Helical" evidence="5">
    <location>
        <begin position="80"/>
        <end position="101"/>
    </location>
</feature>
<evidence type="ECO:0008006" key="8">
    <source>
        <dbReference type="Google" id="ProtNLM"/>
    </source>
</evidence>
<feature type="transmembrane region" description="Helical" evidence="5">
    <location>
        <begin position="152"/>
        <end position="171"/>
    </location>
</feature>
<evidence type="ECO:0000256" key="1">
    <source>
        <dbReference type="ARBA" id="ARBA00004141"/>
    </source>
</evidence>
<evidence type="ECO:0000256" key="5">
    <source>
        <dbReference type="SAM" id="Phobius"/>
    </source>
</evidence>
<keyword evidence="4 5" id="KW-0472">Membrane</keyword>
<dbReference type="EMBL" id="CAUEEQ010020814">
    <property type="protein sequence ID" value="CAJ0943175.1"/>
    <property type="molecule type" value="Genomic_DNA"/>
</dbReference>
<evidence type="ECO:0000256" key="4">
    <source>
        <dbReference type="ARBA" id="ARBA00023136"/>
    </source>
</evidence>
<dbReference type="PANTHER" id="PTHR11785">
    <property type="entry name" value="AMINO ACID TRANSPORTER"/>
    <property type="match status" value="1"/>
</dbReference>
<keyword evidence="2 5" id="KW-0812">Transmembrane</keyword>
<reference evidence="6" key="1">
    <citation type="submission" date="2023-07" db="EMBL/GenBank/DDBJ databases">
        <authorList>
            <person name="Stuckert A."/>
        </authorList>
    </citation>
    <scope>NUCLEOTIDE SEQUENCE</scope>
</reference>
<comment type="caution">
    <text evidence="6">The sequence shown here is derived from an EMBL/GenBank/DDBJ whole genome shotgun (WGS) entry which is preliminary data.</text>
</comment>